<organism evidence="3 4">
    <name type="scientific">Orbilia blumenaviensis</name>
    <dbReference type="NCBI Taxonomy" id="1796055"/>
    <lineage>
        <taxon>Eukaryota</taxon>
        <taxon>Fungi</taxon>
        <taxon>Dikarya</taxon>
        <taxon>Ascomycota</taxon>
        <taxon>Pezizomycotina</taxon>
        <taxon>Orbiliomycetes</taxon>
        <taxon>Orbiliales</taxon>
        <taxon>Orbiliaceae</taxon>
        <taxon>Orbilia</taxon>
    </lineage>
</organism>
<dbReference type="Pfam" id="PF06110">
    <property type="entry name" value="TXD17-like_Trx"/>
    <property type="match status" value="1"/>
</dbReference>
<reference evidence="3 4" key="1">
    <citation type="submission" date="2019-10" db="EMBL/GenBank/DDBJ databases">
        <authorList>
            <person name="Palmer J.M."/>
        </authorList>
    </citation>
    <scope>NUCLEOTIDE SEQUENCE [LARGE SCALE GENOMIC DNA]</scope>
    <source>
        <strain evidence="3 4">TWF730</strain>
    </source>
</reference>
<dbReference type="GO" id="GO:0047134">
    <property type="term" value="F:protein-disulfide reductase [NAD(P)H] activity"/>
    <property type="evidence" value="ECO:0007669"/>
    <property type="project" value="InterPro"/>
</dbReference>
<dbReference type="GO" id="GO:0005829">
    <property type="term" value="C:cytosol"/>
    <property type="evidence" value="ECO:0007669"/>
    <property type="project" value="TreeGrafter"/>
</dbReference>
<dbReference type="EMBL" id="JAVHNS010000003">
    <property type="protein sequence ID" value="KAK6360851.1"/>
    <property type="molecule type" value="Genomic_DNA"/>
</dbReference>
<dbReference type="InterPro" id="IPR045108">
    <property type="entry name" value="TXNDC17-like"/>
</dbReference>
<evidence type="ECO:0000259" key="2">
    <source>
        <dbReference type="PROSITE" id="PS51352"/>
    </source>
</evidence>
<accession>A0AAV9VI58</accession>
<dbReference type="Gene3D" id="3.40.30.10">
    <property type="entry name" value="Glutaredoxin"/>
    <property type="match status" value="1"/>
</dbReference>
<protein>
    <recommendedName>
        <fullName evidence="2">Thioredoxin domain-containing protein</fullName>
    </recommendedName>
</protein>
<comment type="similarity">
    <text evidence="1">Belongs to the thioredoxin family.</text>
</comment>
<feature type="domain" description="Thioredoxin" evidence="2">
    <location>
        <begin position="3"/>
        <end position="137"/>
    </location>
</feature>
<dbReference type="SUPFAM" id="SSF52833">
    <property type="entry name" value="Thioredoxin-like"/>
    <property type="match status" value="1"/>
</dbReference>
<dbReference type="InterPro" id="IPR036249">
    <property type="entry name" value="Thioredoxin-like_sf"/>
</dbReference>
<dbReference type="AlphaFoldDB" id="A0AAV9VI58"/>
<dbReference type="InterPro" id="IPR010357">
    <property type="entry name" value="TXNDC17_dom"/>
</dbReference>
<dbReference type="Proteomes" id="UP001373714">
    <property type="component" value="Unassembled WGS sequence"/>
</dbReference>
<dbReference type="PROSITE" id="PS51352">
    <property type="entry name" value="THIOREDOXIN_2"/>
    <property type="match status" value="1"/>
</dbReference>
<dbReference type="PANTHER" id="PTHR12452">
    <property type="entry name" value="42-9-9 PROTEIN-RELATED"/>
    <property type="match status" value="1"/>
</dbReference>
<name>A0AAV9VI58_9PEZI</name>
<sequence length="137" mass="15125">MITPIPPTEPLTSSPTTSLHPFLASLDNDSPLYIFFTASADPTTSQPWCPDVRAAIPVFNSVFESHPSELKVMVVEVGGRDAWKDADNLYKREWGITAIPTLAKYSIVDVDGTSIVAVRMLVENECGDVEKLEQFIR</sequence>
<proteinExistence type="inferred from homology"/>
<comment type="caution">
    <text evidence="3">The sequence shown here is derived from an EMBL/GenBank/DDBJ whole genome shotgun (WGS) entry which is preliminary data.</text>
</comment>
<evidence type="ECO:0000256" key="1">
    <source>
        <dbReference type="ARBA" id="ARBA00008987"/>
    </source>
</evidence>
<gene>
    <name evidence="3" type="ORF">TWF730_006967</name>
</gene>
<keyword evidence="4" id="KW-1185">Reference proteome</keyword>
<dbReference type="PANTHER" id="PTHR12452:SF0">
    <property type="entry name" value="THIOREDOXIN DOMAIN-CONTAINING PROTEIN 17"/>
    <property type="match status" value="1"/>
</dbReference>
<dbReference type="InterPro" id="IPR013766">
    <property type="entry name" value="Thioredoxin_domain"/>
</dbReference>
<evidence type="ECO:0000313" key="3">
    <source>
        <dbReference type="EMBL" id="KAK6360851.1"/>
    </source>
</evidence>
<evidence type="ECO:0000313" key="4">
    <source>
        <dbReference type="Proteomes" id="UP001373714"/>
    </source>
</evidence>